<keyword evidence="3" id="KW-1185">Reference proteome</keyword>
<name>A0ABU5TFF6_9CYAN</name>
<comment type="caution">
    <text evidence="2">The sequence shown here is derived from an EMBL/GenBank/DDBJ whole genome shotgun (WGS) entry which is preliminary data.</text>
</comment>
<dbReference type="EMBL" id="JAYGIE010000010">
    <property type="protein sequence ID" value="MEA5476763.1"/>
    <property type="molecule type" value="Genomic_DNA"/>
</dbReference>
<organism evidence="2 3">
    <name type="scientific">Pseudanabaena galeata UHCC 0370</name>
    <dbReference type="NCBI Taxonomy" id="3110310"/>
    <lineage>
        <taxon>Bacteria</taxon>
        <taxon>Bacillati</taxon>
        <taxon>Cyanobacteriota</taxon>
        <taxon>Cyanophyceae</taxon>
        <taxon>Pseudanabaenales</taxon>
        <taxon>Pseudanabaenaceae</taxon>
        <taxon>Pseudanabaena</taxon>
    </lineage>
</organism>
<reference evidence="2 3" key="1">
    <citation type="submission" date="2023-12" db="EMBL/GenBank/DDBJ databases">
        <title>Baltic Sea Cyanobacteria.</title>
        <authorList>
            <person name="Delbaje E."/>
            <person name="Fewer D.P."/>
            <person name="Shishido T.K."/>
        </authorList>
    </citation>
    <scope>NUCLEOTIDE SEQUENCE [LARGE SCALE GENOMIC DNA]</scope>
    <source>
        <strain evidence="2 3">UHCC 0370</strain>
    </source>
</reference>
<feature type="compositionally biased region" description="Polar residues" evidence="1">
    <location>
        <begin position="44"/>
        <end position="61"/>
    </location>
</feature>
<sequence length="68" mass="7687">MLTILHTFHPTDHMQFYQGKSQKLKGKITVGAQHYRQHLRISPRSPNGNAIAQTPQRSHNLSAGAKRV</sequence>
<evidence type="ECO:0000313" key="2">
    <source>
        <dbReference type="EMBL" id="MEA5476763.1"/>
    </source>
</evidence>
<accession>A0ABU5TFF6</accession>
<evidence type="ECO:0000256" key="1">
    <source>
        <dbReference type="SAM" id="MobiDB-lite"/>
    </source>
</evidence>
<protein>
    <submittedName>
        <fullName evidence="2">Uncharacterized protein</fullName>
    </submittedName>
</protein>
<evidence type="ECO:0000313" key="3">
    <source>
        <dbReference type="Proteomes" id="UP001301388"/>
    </source>
</evidence>
<dbReference type="Proteomes" id="UP001301388">
    <property type="component" value="Unassembled WGS sequence"/>
</dbReference>
<feature type="region of interest" description="Disordered" evidence="1">
    <location>
        <begin position="41"/>
        <end position="68"/>
    </location>
</feature>
<proteinExistence type="predicted"/>
<dbReference type="RefSeq" id="WP_323259985.1">
    <property type="nucleotide sequence ID" value="NZ_JAYGIE010000010.1"/>
</dbReference>
<gene>
    <name evidence="2" type="ORF">VB774_03935</name>
</gene>